<dbReference type="Pfam" id="PF05055">
    <property type="entry name" value="DUF677"/>
    <property type="match status" value="1"/>
</dbReference>
<gene>
    <name evidence="7" type="ORF">ALMOND_2B003581</name>
</gene>
<feature type="transmembrane region" description="Helical" evidence="6">
    <location>
        <begin position="109"/>
        <end position="132"/>
    </location>
</feature>
<reference evidence="8" key="1">
    <citation type="journal article" date="2020" name="Plant J.">
        <title>Transposons played a major role in the diversification between the closely related almond and peach genomes: results from the almond genome sequence.</title>
        <authorList>
            <person name="Alioto T."/>
            <person name="Alexiou K.G."/>
            <person name="Bardil A."/>
            <person name="Barteri F."/>
            <person name="Castanera R."/>
            <person name="Cruz F."/>
            <person name="Dhingra A."/>
            <person name="Duval H."/>
            <person name="Fernandez I Marti A."/>
            <person name="Frias L."/>
            <person name="Galan B."/>
            <person name="Garcia J.L."/>
            <person name="Howad W."/>
            <person name="Gomez-Garrido J."/>
            <person name="Gut M."/>
            <person name="Julca I."/>
            <person name="Morata J."/>
            <person name="Puigdomenech P."/>
            <person name="Ribeca P."/>
            <person name="Rubio Cabetas M.J."/>
            <person name="Vlasova A."/>
            <person name="Wirthensohn M."/>
            <person name="Garcia-Mas J."/>
            <person name="Gabaldon T."/>
            <person name="Casacuberta J.M."/>
            <person name="Arus P."/>
        </authorList>
    </citation>
    <scope>NUCLEOTIDE SEQUENCE [LARGE SCALE GENOMIC DNA]</scope>
    <source>
        <strain evidence="8">cv. Texas</strain>
    </source>
</reference>
<evidence type="ECO:0000313" key="8">
    <source>
        <dbReference type="Proteomes" id="UP000327085"/>
    </source>
</evidence>
<evidence type="ECO:0000256" key="3">
    <source>
        <dbReference type="ARBA" id="ARBA00022692"/>
    </source>
</evidence>
<keyword evidence="3 6" id="KW-0812">Transmembrane</keyword>
<evidence type="ECO:0000313" key="7">
    <source>
        <dbReference type="EMBL" id="VVA15146.1"/>
    </source>
</evidence>
<dbReference type="PANTHER" id="PTHR31113:SF3">
    <property type="entry name" value="UPF0496 PROTEIN 1"/>
    <property type="match status" value="1"/>
</dbReference>
<evidence type="ECO:0000256" key="2">
    <source>
        <dbReference type="ARBA" id="ARBA00009074"/>
    </source>
</evidence>
<dbReference type="AlphaFoldDB" id="A0A5E4EIC3"/>
<proteinExistence type="inferred from homology"/>
<dbReference type="Proteomes" id="UP000327085">
    <property type="component" value="Chromosome 8"/>
</dbReference>
<evidence type="ECO:0000256" key="1">
    <source>
        <dbReference type="ARBA" id="ARBA00004370"/>
    </source>
</evidence>
<evidence type="ECO:0000256" key="6">
    <source>
        <dbReference type="SAM" id="Phobius"/>
    </source>
</evidence>
<evidence type="ECO:0000256" key="5">
    <source>
        <dbReference type="ARBA" id="ARBA00023136"/>
    </source>
</evidence>
<organism evidence="7 8">
    <name type="scientific">Prunus dulcis</name>
    <name type="common">Almond</name>
    <name type="synonym">Amygdalus dulcis</name>
    <dbReference type="NCBI Taxonomy" id="3755"/>
    <lineage>
        <taxon>Eukaryota</taxon>
        <taxon>Viridiplantae</taxon>
        <taxon>Streptophyta</taxon>
        <taxon>Embryophyta</taxon>
        <taxon>Tracheophyta</taxon>
        <taxon>Spermatophyta</taxon>
        <taxon>Magnoliopsida</taxon>
        <taxon>eudicotyledons</taxon>
        <taxon>Gunneridae</taxon>
        <taxon>Pentapetalae</taxon>
        <taxon>rosids</taxon>
        <taxon>fabids</taxon>
        <taxon>Rosales</taxon>
        <taxon>Rosaceae</taxon>
        <taxon>Amygdaloideae</taxon>
        <taxon>Amygdaleae</taxon>
        <taxon>Prunus</taxon>
    </lineage>
</organism>
<dbReference type="InterPro" id="IPR007749">
    <property type="entry name" value="DUF677"/>
</dbReference>
<keyword evidence="5 6" id="KW-0472">Membrane</keyword>
<comment type="subcellular location">
    <subcellularLocation>
        <location evidence="1">Membrane</location>
    </subcellularLocation>
</comment>
<dbReference type="EMBL" id="CABIKO010000013">
    <property type="protein sequence ID" value="VVA15146.1"/>
    <property type="molecule type" value="Genomic_DNA"/>
</dbReference>
<name>A0A5E4EIC3_PRUDU</name>
<dbReference type="GO" id="GO:0016020">
    <property type="term" value="C:membrane"/>
    <property type="evidence" value="ECO:0007669"/>
    <property type="project" value="UniProtKB-SubCell"/>
</dbReference>
<keyword evidence="4 6" id="KW-1133">Transmembrane helix</keyword>
<protein>
    <submittedName>
        <fullName evidence="7">PREDICTED: UPF0496</fullName>
    </submittedName>
</protein>
<dbReference type="PANTHER" id="PTHR31113">
    <property type="entry name" value="UPF0496 PROTEIN 3-RELATED"/>
    <property type="match status" value="1"/>
</dbReference>
<dbReference type="InParanoid" id="A0A5E4EIC3"/>
<dbReference type="Gramene" id="VVA15146">
    <property type="protein sequence ID" value="VVA15146"/>
    <property type="gene ID" value="Prudul26B003581"/>
</dbReference>
<evidence type="ECO:0000256" key="4">
    <source>
        <dbReference type="ARBA" id="ARBA00022989"/>
    </source>
</evidence>
<comment type="similarity">
    <text evidence="2">Belongs to the UPF0496 family.</text>
</comment>
<accession>A0A5E4EIC3</accession>
<sequence>MLTSPSLRSLKEAIKCLLEMNQERARASQSFILVSLQQFEEETEIGGNRHSRTLEELNKFKEIGDPFTKEYFQIFQSVYMQQTLMLEKLKLPKNKLDKKLKSIHAWRKVSTMIFVAIIAAVWICSAVAAAMAGPPVAAALAAVYPYSLNGEVD</sequence>